<dbReference type="NCBIfam" id="TIGR01726">
    <property type="entry name" value="HEQRo_perm_3TM"/>
    <property type="match status" value="1"/>
</dbReference>
<keyword evidence="6" id="KW-0029">Amino-acid transport</keyword>
<evidence type="ECO:0000256" key="2">
    <source>
        <dbReference type="ARBA" id="ARBA00010072"/>
    </source>
</evidence>
<feature type="transmembrane region" description="Helical" evidence="9">
    <location>
        <begin position="20"/>
        <end position="38"/>
    </location>
</feature>
<dbReference type="InterPro" id="IPR010065">
    <property type="entry name" value="AA_ABC_transptr_permease_3TM"/>
</dbReference>
<dbReference type="PANTHER" id="PTHR30614:SF20">
    <property type="entry name" value="GLUTAMINE TRANSPORT SYSTEM PERMEASE PROTEIN GLNP"/>
    <property type="match status" value="1"/>
</dbReference>
<comment type="caution">
    <text evidence="11">The sequence shown here is derived from an EMBL/GenBank/DDBJ whole genome shotgun (WGS) entry which is preliminary data.</text>
</comment>
<evidence type="ECO:0000256" key="6">
    <source>
        <dbReference type="ARBA" id="ARBA00022970"/>
    </source>
</evidence>
<dbReference type="InterPro" id="IPR000515">
    <property type="entry name" value="MetI-like"/>
</dbReference>
<dbReference type="Pfam" id="PF00528">
    <property type="entry name" value="BPD_transp_1"/>
    <property type="match status" value="1"/>
</dbReference>
<sequence length="260" mass="29725">MKFKDLFVKKDKDISLLQKAVNIVIVIILLMAIVFISFKKLGYPFNFSKIIKYRYKFYTGFMMTIVISFFSLILSLVIGTIIASLRNSKILVLNYFSRIYVEIIRGTPLLVQIFIFFYIVAAAAKLENRYIMGTIILSMFSAAYVSEIIRSGVESIEKSQLETAMSLGFTSYQKYRYIILPQVVKTILPPLAGQFVSLVKDSSLLSVIAVSELTKNVQEVDAINFATMENYIALAILYLVLTLPISQLSRRLERKFNYEN</sequence>
<feature type="transmembrane region" description="Helical" evidence="9">
    <location>
        <begin position="130"/>
        <end position="149"/>
    </location>
</feature>
<evidence type="ECO:0000256" key="4">
    <source>
        <dbReference type="ARBA" id="ARBA00022475"/>
    </source>
</evidence>
<proteinExistence type="inferred from homology"/>
<dbReference type="GO" id="GO:0006865">
    <property type="term" value="P:amino acid transport"/>
    <property type="evidence" value="ECO:0007669"/>
    <property type="project" value="UniProtKB-KW"/>
</dbReference>
<feature type="transmembrane region" description="Helical" evidence="9">
    <location>
        <begin position="231"/>
        <end position="249"/>
    </location>
</feature>
<evidence type="ECO:0000256" key="7">
    <source>
        <dbReference type="ARBA" id="ARBA00022989"/>
    </source>
</evidence>
<dbReference type="Proteomes" id="UP000239863">
    <property type="component" value="Unassembled WGS sequence"/>
</dbReference>
<evidence type="ECO:0000256" key="5">
    <source>
        <dbReference type="ARBA" id="ARBA00022692"/>
    </source>
</evidence>
<gene>
    <name evidence="11" type="ORF">BD821_10133</name>
</gene>
<accession>A0A2S6G0F3</accession>
<feature type="transmembrane region" description="Helical" evidence="9">
    <location>
        <begin position="58"/>
        <end position="85"/>
    </location>
</feature>
<dbReference type="FunFam" id="1.10.3720.10:FF:000033">
    <property type="entry name" value="Polar amino acid ABC transporter permease"/>
    <property type="match status" value="1"/>
</dbReference>
<dbReference type="SUPFAM" id="SSF161098">
    <property type="entry name" value="MetI-like"/>
    <property type="match status" value="1"/>
</dbReference>
<evidence type="ECO:0000259" key="10">
    <source>
        <dbReference type="PROSITE" id="PS50928"/>
    </source>
</evidence>
<dbReference type="CDD" id="cd06261">
    <property type="entry name" value="TM_PBP2"/>
    <property type="match status" value="1"/>
</dbReference>
<dbReference type="PANTHER" id="PTHR30614">
    <property type="entry name" value="MEMBRANE COMPONENT OF AMINO ACID ABC TRANSPORTER"/>
    <property type="match status" value="1"/>
</dbReference>
<dbReference type="AlphaFoldDB" id="A0A2S6G0F3"/>
<comment type="similarity">
    <text evidence="2">Belongs to the binding-protein-dependent transport system permease family. HisMQ subfamily.</text>
</comment>
<keyword evidence="5 9" id="KW-0812">Transmembrane</keyword>
<dbReference type="GO" id="GO:0022857">
    <property type="term" value="F:transmembrane transporter activity"/>
    <property type="evidence" value="ECO:0007669"/>
    <property type="project" value="InterPro"/>
</dbReference>
<evidence type="ECO:0000313" key="11">
    <source>
        <dbReference type="EMBL" id="PPK49373.1"/>
    </source>
</evidence>
<reference evidence="11 12" key="1">
    <citation type="submission" date="2018-02" db="EMBL/GenBank/DDBJ databases">
        <title>Genomic Encyclopedia of Archaeal and Bacterial Type Strains, Phase II (KMG-II): from individual species to whole genera.</title>
        <authorList>
            <person name="Goeker M."/>
        </authorList>
    </citation>
    <scope>NUCLEOTIDE SEQUENCE [LARGE SCALE GENOMIC DNA]</scope>
    <source>
        <strain evidence="11 12">DSM 15099</strain>
    </source>
</reference>
<evidence type="ECO:0000256" key="3">
    <source>
        <dbReference type="ARBA" id="ARBA00022448"/>
    </source>
</evidence>
<keyword evidence="3 9" id="KW-0813">Transport</keyword>
<keyword evidence="8 9" id="KW-0472">Membrane</keyword>
<dbReference type="InterPro" id="IPR043429">
    <property type="entry name" value="ArtM/GltK/GlnP/TcyL/YhdX-like"/>
</dbReference>
<evidence type="ECO:0000256" key="1">
    <source>
        <dbReference type="ARBA" id="ARBA00004651"/>
    </source>
</evidence>
<feature type="domain" description="ABC transmembrane type-1" evidence="10">
    <location>
        <begin position="61"/>
        <end position="249"/>
    </location>
</feature>
<evidence type="ECO:0000313" key="12">
    <source>
        <dbReference type="Proteomes" id="UP000239863"/>
    </source>
</evidence>
<comment type="subcellular location">
    <subcellularLocation>
        <location evidence="1 9">Cell membrane</location>
        <topology evidence="1 9">Multi-pass membrane protein</topology>
    </subcellularLocation>
</comment>
<dbReference type="PROSITE" id="PS50928">
    <property type="entry name" value="ABC_TM1"/>
    <property type="match status" value="1"/>
</dbReference>
<dbReference type="GO" id="GO:0043190">
    <property type="term" value="C:ATP-binding cassette (ABC) transporter complex"/>
    <property type="evidence" value="ECO:0007669"/>
    <property type="project" value="InterPro"/>
</dbReference>
<protein>
    <submittedName>
        <fullName evidence="11">Amino acid ABC transporter membrane protein (PAAT family)</fullName>
    </submittedName>
</protein>
<dbReference type="Gene3D" id="1.10.3720.10">
    <property type="entry name" value="MetI-like"/>
    <property type="match status" value="1"/>
</dbReference>
<evidence type="ECO:0000256" key="8">
    <source>
        <dbReference type="ARBA" id="ARBA00023136"/>
    </source>
</evidence>
<dbReference type="EMBL" id="PTIS01000001">
    <property type="protein sequence ID" value="PPK49373.1"/>
    <property type="molecule type" value="Genomic_DNA"/>
</dbReference>
<keyword evidence="7 9" id="KW-1133">Transmembrane helix</keyword>
<feature type="transmembrane region" description="Helical" evidence="9">
    <location>
        <begin position="106"/>
        <end position="124"/>
    </location>
</feature>
<dbReference type="InterPro" id="IPR035906">
    <property type="entry name" value="MetI-like_sf"/>
</dbReference>
<dbReference type="RefSeq" id="WP_104408791.1">
    <property type="nucleotide sequence ID" value="NZ_PTIS01000001.1"/>
</dbReference>
<keyword evidence="4" id="KW-1003">Cell membrane</keyword>
<evidence type="ECO:0000256" key="9">
    <source>
        <dbReference type="RuleBase" id="RU363032"/>
    </source>
</evidence>
<organism evidence="11 12">
    <name type="scientific">Clostridium algidicarnis DSM 15099</name>
    <dbReference type="NCBI Taxonomy" id="1121295"/>
    <lineage>
        <taxon>Bacteria</taxon>
        <taxon>Bacillati</taxon>
        <taxon>Bacillota</taxon>
        <taxon>Clostridia</taxon>
        <taxon>Eubacteriales</taxon>
        <taxon>Clostridiaceae</taxon>
        <taxon>Clostridium</taxon>
    </lineage>
</organism>
<name>A0A2S6G0F3_9CLOT</name>
<dbReference type="OrthoDB" id="9787841at2"/>